<dbReference type="Proteomes" id="UP000276133">
    <property type="component" value="Unassembled WGS sequence"/>
</dbReference>
<dbReference type="EMBL" id="REGN01011504">
    <property type="protein sequence ID" value="RMZ97301.1"/>
    <property type="molecule type" value="Genomic_DNA"/>
</dbReference>
<dbReference type="AlphaFoldDB" id="A0A3M7PDX0"/>
<evidence type="ECO:0000313" key="1">
    <source>
        <dbReference type="EMBL" id="RMZ97301.1"/>
    </source>
</evidence>
<keyword evidence="2" id="KW-1185">Reference proteome</keyword>
<reference evidence="1 2" key="1">
    <citation type="journal article" date="2018" name="Sci. Rep.">
        <title>Genomic signatures of local adaptation to the degree of environmental predictability in rotifers.</title>
        <authorList>
            <person name="Franch-Gras L."/>
            <person name="Hahn C."/>
            <person name="Garcia-Roger E.M."/>
            <person name="Carmona M.J."/>
            <person name="Serra M."/>
            <person name="Gomez A."/>
        </authorList>
    </citation>
    <scope>NUCLEOTIDE SEQUENCE [LARGE SCALE GENOMIC DNA]</scope>
    <source>
        <strain evidence="1">HYR1</strain>
    </source>
</reference>
<sequence>MYIDEKLSYRFKVASQINVLIKKNIIETKIFASNSCLTIKGVKSSPIRTWTLIWDFKINLHKNKNNYKISAMHYLSKTKKIESTRLDLKINGVDSTRLENKLSRVDSGQNMPNTI</sequence>
<protein>
    <submittedName>
        <fullName evidence="1">Uncharacterized protein</fullName>
    </submittedName>
</protein>
<name>A0A3M7PDX0_BRAPC</name>
<gene>
    <name evidence="1" type="ORF">BpHYR1_021101</name>
</gene>
<proteinExistence type="predicted"/>
<accession>A0A3M7PDX0</accession>
<evidence type="ECO:0000313" key="2">
    <source>
        <dbReference type="Proteomes" id="UP000276133"/>
    </source>
</evidence>
<comment type="caution">
    <text evidence="1">The sequence shown here is derived from an EMBL/GenBank/DDBJ whole genome shotgun (WGS) entry which is preliminary data.</text>
</comment>
<organism evidence="1 2">
    <name type="scientific">Brachionus plicatilis</name>
    <name type="common">Marine rotifer</name>
    <name type="synonym">Brachionus muelleri</name>
    <dbReference type="NCBI Taxonomy" id="10195"/>
    <lineage>
        <taxon>Eukaryota</taxon>
        <taxon>Metazoa</taxon>
        <taxon>Spiralia</taxon>
        <taxon>Gnathifera</taxon>
        <taxon>Rotifera</taxon>
        <taxon>Eurotatoria</taxon>
        <taxon>Monogononta</taxon>
        <taxon>Pseudotrocha</taxon>
        <taxon>Ploima</taxon>
        <taxon>Brachionidae</taxon>
        <taxon>Brachionus</taxon>
    </lineage>
</organism>